<evidence type="ECO:0000313" key="6">
    <source>
        <dbReference type="Proteomes" id="UP000033411"/>
    </source>
</evidence>
<organism evidence="5 6">
    <name type="scientific">Devosia epidermidihirudinis</name>
    <dbReference type="NCBI Taxonomy" id="1293439"/>
    <lineage>
        <taxon>Bacteria</taxon>
        <taxon>Pseudomonadati</taxon>
        <taxon>Pseudomonadota</taxon>
        <taxon>Alphaproteobacteria</taxon>
        <taxon>Hyphomicrobiales</taxon>
        <taxon>Devosiaceae</taxon>
        <taxon>Devosia</taxon>
    </lineage>
</organism>
<sequence>MTLPASPYGTVAVAVLTNRWSGDVERLLAALSQQSVASHTYLVCAQTAPPSALGASVTHVPSAINLGGAGGFAYAVLSAISSGADWIWMMDDDACPSDELCLETLLRQAVERKLDVVSPVIVAPDDPRRLSFPFQIGGKLEYDLDVVRSVGFIPNVGQFFNGALIRREVFFKIGLPDMRLFIRGDEVDFMLKLRATKLPFGTTTAALVSHPPGWGEVVDIVPGRVAVLVPQTDFKRYYFFRNRGYLARRHRRLKSLLMDLICYPIALLIKRRDPAAFRLWWKAYSDGLRYKFDATPR</sequence>
<dbReference type="PANTHER" id="PTHR43179:SF12">
    <property type="entry name" value="GALACTOFURANOSYLTRANSFERASE GLFT2"/>
    <property type="match status" value="1"/>
</dbReference>
<keyword evidence="3" id="KW-0808">Transferase</keyword>
<dbReference type="GO" id="GO:0016757">
    <property type="term" value="F:glycosyltransferase activity"/>
    <property type="evidence" value="ECO:0007669"/>
    <property type="project" value="UniProtKB-KW"/>
</dbReference>
<keyword evidence="6" id="KW-1185">Reference proteome</keyword>
<evidence type="ECO:0000256" key="2">
    <source>
        <dbReference type="ARBA" id="ARBA00022676"/>
    </source>
</evidence>
<feature type="domain" description="Glycosyltransferase 2-like" evidence="4">
    <location>
        <begin position="57"/>
        <end position="170"/>
    </location>
</feature>
<dbReference type="PANTHER" id="PTHR43179">
    <property type="entry name" value="RHAMNOSYLTRANSFERASE WBBL"/>
    <property type="match status" value="1"/>
</dbReference>
<dbReference type="Gene3D" id="3.90.550.60">
    <property type="match status" value="1"/>
</dbReference>
<dbReference type="Pfam" id="PF00535">
    <property type="entry name" value="Glycos_transf_2"/>
    <property type="match status" value="1"/>
</dbReference>
<dbReference type="Proteomes" id="UP000033411">
    <property type="component" value="Unassembled WGS sequence"/>
</dbReference>
<gene>
    <name evidence="5" type="ORF">WH87_10275</name>
</gene>
<dbReference type="EMBL" id="LANJ01000016">
    <property type="protein sequence ID" value="KKC38011.1"/>
    <property type="molecule type" value="Genomic_DNA"/>
</dbReference>
<comment type="caution">
    <text evidence="5">The sequence shown here is derived from an EMBL/GenBank/DDBJ whole genome shotgun (WGS) entry which is preliminary data.</text>
</comment>
<dbReference type="RefSeq" id="WP_046139231.1">
    <property type="nucleotide sequence ID" value="NZ_LANJ01000016.1"/>
</dbReference>
<name>A0A0F5QBB2_9HYPH</name>
<evidence type="ECO:0000313" key="5">
    <source>
        <dbReference type="EMBL" id="KKC38011.1"/>
    </source>
</evidence>
<dbReference type="InterPro" id="IPR029044">
    <property type="entry name" value="Nucleotide-diphossugar_trans"/>
</dbReference>
<proteinExistence type="inferred from homology"/>
<comment type="similarity">
    <text evidence="1">Belongs to the glycosyltransferase 2 family.</text>
</comment>
<reference evidence="5 6" key="1">
    <citation type="submission" date="2015-03" db="EMBL/GenBank/DDBJ databases">
        <authorList>
            <person name="Lepp D."/>
            <person name="Hassan Y.I."/>
            <person name="Li X.-Z."/>
            <person name="Zhou T."/>
        </authorList>
    </citation>
    <scope>NUCLEOTIDE SEQUENCE [LARGE SCALE GENOMIC DNA]</scope>
    <source>
        <strain evidence="5 6">E84</strain>
    </source>
</reference>
<dbReference type="SUPFAM" id="SSF53448">
    <property type="entry name" value="Nucleotide-diphospho-sugar transferases"/>
    <property type="match status" value="1"/>
</dbReference>
<accession>A0A0F5QBB2</accession>
<dbReference type="PATRIC" id="fig|1293439.3.peg.1640"/>
<dbReference type="InterPro" id="IPR001173">
    <property type="entry name" value="Glyco_trans_2-like"/>
</dbReference>
<evidence type="ECO:0000256" key="1">
    <source>
        <dbReference type="ARBA" id="ARBA00006739"/>
    </source>
</evidence>
<dbReference type="STRING" id="1293439.WH87_10275"/>
<dbReference type="OrthoDB" id="9811222at2"/>
<evidence type="ECO:0000259" key="4">
    <source>
        <dbReference type="Pfam" id="PF00535"/>
    </source>
</evidence>
<protein>
    <recommendedName>
        <fullName evidence="4">Glycosyltransferase 2-like domain-containing protein</fullName>
    </recommendedName>
</protein>
<keyword evidence="2" id="KW-0328">Glycosyltransferase</keyword>
<dbReference type="AlphaFoldDB" id="A0A0F5QBB2"/>
<evidence type="ECO:0000256" key="3">
    <source>
        <dbReference type="ARBA" id="ARBA00022679"/>
    </source>
</evidence>